<feature type="transmembrane region" description="Helical" evidence="1">
    <location>
        <begin position="12"/>
        <end position="32"/>
    </location>
</feature>
<accession>A0A494VU47</accession>
<dbReference type="AlphaFoldDB" id="A0A494VU47"/>
<dbReference type="KEGG" id="muh:HYN43_029355"/>
<organism evidence="2 3">
    <name type="scientific">Mucilaginibacter celer</name>
    <dbReference type="NCBI Taxonomy" id="2305508"/>
    <lineage>
        <taxon>Bacteria</taxon>
        <taxon>Pseudomonadati</taxon>
        <taxon>Bacteroidota</taxon>
        <taxon>Sphingobacteriia</taxon>
        <taxon>Sphingobacteriales</taxon>
        <taxon>Sphingobacteriaceae</taxon>
        <taxon>Mucilaginibacter</taxon>
    </lineage>
</organism>
<proteinExistence type="predicted"/>
<evidence type="ECO:0000313" key="2">
    <source>
        <dbReference type="EMBL" id="AYL99127.1"/>
    </source>
</evidence>
<evidence type="ECO:0000313" key="3">
    <source>
        <dbReference type="Proteomes" id="UP000270046"/>
    </source>
</evidence>
<keyword evidence="1" id="KW-1133">Transmembrane helix</keyword>
<sequence length="72" mass="7977">MKTSPGKQDQTLLLAALVASAMTIGTLSWLCLTRSGKTFVKSRIKDLAALWICRDTGFSHRIIRPVMDEIVD</sequence>
<keyword evidence="1" id="KW-0472">Membrane</keyword>
<keyword evidence="1" id="KW-0812">Transmembrane</keyword>
<gene>
    <name evidence="2" type="ORF">HYN43_029355</name>
</gene>
<name>A0A494VU47_9SPHI</name>
<evidence type="ECO:0000256" key="1">
    <source>
        <dbReference type="SAM" id="Phobius"/>
    </source>
</evidence>
<dbReference type="Proteomes" id="UP000270046">
    <property type="component" value="Chromosome"/>
</dbReference>
<dbReference type="EMBL" id="CP032869">
    <property type="protein sequence ID" value="AYL99127.1"/>
    <property type="molecule type" value="Genomic_DNA"/>
</dbReference>
<reference evidence="2 3" key="1">
    <citation type="submission" date="2018-10" db="EMBL/GenBank/DDBJ databases">
        <title>Genome sequencing of Mucilaginibacter sp. HYN0043.</title>
        <authorList>
            <person name="Kim M."/>
            <person name="Yi H."/>
        </authorList>
    </citation>
    <scope>NUCLEOTIDE SEQUENCE [LARGE SCALE GENOMIC DNA]</scope>
    <source>
        <strain evidence="2 3">HYN0043</strain>
    </source>
</reference>
<protein>
    <submittedName>
        <fullName evidence="2">Uncharacterized protein</fullName>
    </submittedName>
</protein>
<keyword evidence="3" id="KW-1185">Reference proteome</keyword>